<protein>
    <submittedName>
        <fullName evidence="3">Peptide synthase</fullName>
    </submittedName>
</protein>
<proteinExistence type="predicted"/>
<evidence type="ECO:0000259" key="2">
    <source>
        <dbReference type="Pfam" id="PF00501"/>
    </source>
</evidence>
<organism evidence="3 4">
    <name type="scientific">Sphaerisporangium melleum</name>
    <dbReference type="NCBI Taxonomy" id="321316"/>
    <lineage>
        <taxon>Bacteria</taxon>
        <taxon>Bacillati</taxon>
        <taxon>Actinomycetota</taxon>
        <taxon>Actinomycetes</taxon>
        <taxon>Streptosporangiales</taxon>
        <taxon>Streptosporangiaceae</taxon>
        <taxon>Sphaerisporangium</taxon>
    </lineage>
</organism>
<sequence length="636" mass="65496">MTSESTPAGPPRPGEGRAVRPHEAPPAPVVNPAADAEAGTGTTSMAGPEAVATTGRVAGAAPTAGRGPSAGAEAGRSSEAGAAAVGAGDGVAAGPVSELIVRAERWAREQPATIACRTGGRAPAATTYAQMARLVDRAMAALAQAGLRPGMRAALLVPPGPELGALALALLKLRAVPVLVDPGLPLTEIGRCLGRAAPEAFIAIPAAHAARRLLGWCRRSVRVTITVSGPWPRDGRGATSRRTTGTPPPWPPPGPGDLALIAFTSGATGPPKGVPLRHRHLAAQLELLGALGTVEPGAVVLSTFVPFALAAAAFGATVVLPDIDPRHPARADPAALAADIRRHRVAGMFAAPALLDRLARHCTARGLVLDTLDDVVVAGAPLPMPVLDRVRRCLRPDARVLSVYGATECMPVAAIDGRELAATAAATAAGAGTCLGLPLPGTRVSVIATSDEPIERWSADLAVPTGTVGEIVVASPAVADPYLDDPEASASARIHDGDVVWHRMGDLGRFDERGRLWCAGRKSERVRTAGGDLYPDQVEPVFATVPGVRRTALVGVGPDGARCPVLIVECEPGTSRRGRARAEAGILRLAARHPHTAGIGEVLFHRGFPVDARHNSKIRRNLLATWAARRVKGGRW</sequence>
<dbReference type="EMBL" id="BMNT01000047">
    <property type="protein sequence ID" value="GGL13860.1"/>
    <property type="molecule type" value="Genomic_DNA"/>
</dbReference>
<dbReference type="PANTHER" id="PTHR43767">
    <property type="entry name" value="LONG-CHAIN-FATTY-ACID--COA LIGASE"/>
    <property type="match status" value="1"/>
</dbReference>
<feature type="domain" description="AMP-dependent synthetase/ligase" evidence="2">
    <location>
        <begin position="104"/>
        <end position="483"/>
    </location>
</feature>
<evidence type="ECO:0000313" key="3">
    <source>
        <dbReference type="EMBL" id="GGL13860.1"/>
    </source>
</evidence>
<keyword evidence="4" id="KW-1185">Reference proteome</keyword>
<reference evidence="3" key="1">
    <citation type="journal article" date="2014" name="Int. J. Syst. Evol. Microbiol.">
        <title>Complete genome sequence of Corynebacterium casei LMG S-19264T (=DSM 44701T), isolated from a smear-ripened cheese.</title>
        <authorList>
            <consortium name="US DOE Joint Genome Institute (JGI-PGF)"/>
            <person name="Walter F."/>
            <person name="Albersmeier A."/>
            <person name="Kalinowski J."/>
            <person name="Ruckert C."/>
        </authorList>
    </citation>
    <scope>NUCLEOTIDE SEQUENCE</scope>
    <source>
        <strain evidence="3">JCM 13064</strain>
    </source>
</reference>
<dbReference type="InterPro" id="IPR050237">
    <property type="entry name" value="ATP-dep_AMP-bd_enzyme"/>
</dbReference>
<reference evidence="3" key="2">
    <citation type="submission" date="2020-09" db="EMBL/GenBank/DDBJ databases">
        <authorList>
            <person name="Sun Q."/>
            <person name="Ohkuma M."/>
        </authorList>
    </citation>
    <scope>NUCLEOTIDE SEQUENCE</scope>
    <source>
        <strain evidence="3">JCM 13064</strain>
    </source>
</reference>
<gene>
    <name evidence="3" type="ORF">GCM10007964_64830</name>
</gene>
<dbReference type="NCBIfam" id="NF006754">
    <property type="entry name" value="PRK09274.1"/>
    <property type="match status" value="1"/>
</dbReference>
<dbReference type="Pfam" id="PF00501">
    <property type="entry name" value="AMP-binding"/>
    <property type="match status" value="1"/>
</dbReference>
<accession>A0A917RLC0</accession>
<dbReference type="PANTHER" id="PTHR43767:SF1">
    <property type="entry name" value="NONRIBOSOMAL PEPTIDE SYNTHASE PES1 (EUROFUNG)-RELATED"/>
    <property type="match status" value="1"/>
</dbReference>
<feature type="region of interest" description="Disordered" evidence="1">
    <location>
        <begin position="1"/>
        <end position="54"/>
    </location>
</feature>
<dbReference type="InterPro" id="IPR000873">
    <property type="entry name" value="AMP-dep_synth/lig_dom"/>
</dbReference>
<evidence type="ECO:0000313" key="4">
    <source>
        <dbReference type="Proteomes" id="UP000645217"/>
    </source>
</evidence>
<dbReference type="SUPFAM" id="SSF56801">
    <property type="entry name" value="Acetyl-CoA synthetase-like"/>
    <property type="match status" value="1"/>
</dbReference>
<feature type="region of interest" description="Disordered" evidence="1">
    <location>
        <begin position="231"/>
        <end position="254"/>
    </location>
</feature>
<evidence type="ECO:0000256" key="1">
    <source>
        <dbReference type="SAM" id="MobiDB-lite"/>
    </source>
</evidence>
<comment type="caution">
    <text evidence="3">The sequence shown here is derived from an EMBL/GenBank/DDBJ whole genome shotgun (WGS) entry which is preliminary data.</text>
</comment>
<dbReference type="InterPro" id="IPR042099">
    <property type="entry name" value="ANL_N_sf"/>
</dbReference>
<dbReference type="Gene3D" id="3.40.50.12780">
    <property type="entry name" value="N-terminal domain of ligase-like"/>
    <property type="match status" value="1"/>
</dbReference>
<name>A0A917RLC0_9ACTN</name>
<dbReference type="AlphaFoldDB" id="A0A917RLC0"/>
<feature type="compositionally biased region" description="Basic and acidic residues" evidence="1">
    <location>
        <begin position="14"/>
        <end position="23"/>
    </location>
</feature>
<dbReference type="Proteomes" id="UP000645217">
    <property type="component" value="Unassembled WGS sequence"/>
</dbReference>